<dbReference type="InterPro" id="IPR051309">
    <property type="entry name" value="ABCF_ATPase"/>
</dbReference>
<dbReference type="PANTHER" id="PTHR42855">
    <property type="entry name" value="ABC TRANSPORTER ATP-BINDING SUBUNIT"/>
    <property type="match status" value="1"/>
</dbReference>
<feature type="domain" description="ABC transporter" evidence="4">
    <location>
        <begin position="3"/>
        <end position="262"/>
    </location>
</feature>
<keyword evidence="1" id="KW-0547">Nucleotide-binding</keyword>
<accession>A0ABS6F114</accession>
<comment type="caution">
    <text evidence="5">The sequence shown here is derived from an EMBL/GenBank/DDBJ whole genome shotgun (WGS) entry which is preliminary data.</text>
</comment>
<evidence type="ECO:0000256" key="1">
    <source>
        <dbReference type="ARBA" id="ARBA00022741"/>
    </source>
</evidence>
<protein>
    <submittedName>
        <fullName evidence="5">ATP-binding cassette domain-containing protein</fullName>
    </submittedName>
</protein>
<dbReference type="NCBIfam" id="NF000355">
    <property type="entry name" value="ribo_prot_ABC_F"/>
    <property type="match status" value="1"/>
</dbReference>
<dbReference type="InterPro" id="IPR017871">
    <property type="entry name" value="ABC_transporter-like_CS"/>
</dbReference>
<dbReference type="InterPro" id="IPR032781">
    <property type="entry name" value="ABC_tran_Xtn"/>
</dbReference>
<evidence type="ECO:0000256" key="3">
    <source>
        <dbReference type="SAM" id="Coils"/>
    </source>
</evidence>
<evidence type="ECO:0000313" key="6">
    <source>
        <dbReference type="Proteomes" id="UP000736583"/>
    </source>
</evidence>
<dbReference type="Proteomes" id="UP000736583">
    <property type="component" value="Unassembled WGS sequence"/>
</dbReference>
<dbReference type="PROSITE" id="PS00211">
    <property type="entry name" value="ABC_TRANSPORTER_1"/>
    <property type="match status" value="2"/>
</dbReference>
<evidence type="ECO:0000256" key="2">
    <source>
        <dbReference type="ARBA" id="ARBA00022840"/>
    </source>
</evidence>
<proteinExistence type="predicted"/>
<dbReference type="PANTHER" id="PTHR42855:SF2">
    <property type="entry name" value="DRUG RESISTANCE ABC TRANSPORTER,ATP-BINDING PROTEIN"/>
    <property type="match status" value="1"/>
</dbReference>
<dbReference type="RefSeq" id="WP_216456272.1">
    <property type="nucleotide sequence ID" value="NZ_JAHLQL010000001.1"/>
</dbReference>
<feature type="domain" description="ABC transporter" evidence="4">
    <location>
        <begin position="330"/>
        <end position="546"/>
    </location>
</feature>
<evidence type="ECO:0000313" key="5">
    <source>
        <dbReference type="EMBL" id="MBU5591262.1"/>
    </source>
</evidence>
<keyword evidence="3" id="KW-0175">Coiled coil</keyword>
<feature type="coiled-coil region" evidence="3">
    <location>
        <begin position="86"/>
        <end position="129"/>
    </location>
</feature>
<dbReference type="Pfam" id="PF12848">
    <property type="entry name" value="ABC_tran_Xtn"/>
    <property type="match status" value="1"/>
</dbReference>
<keyword evidence="6" id="KW-1185">Reference proteome</keyword>
<organism evidence="5 6">
    <name type="scientific">Clostridium simiarum</name>
    <dbReference type="NCBI Taxonomy" id="2841506"/>
    <lineage>
        <taxon>Bacteria</taxon>
        <taxon>Bacillati</taxon>
        <taxon>Bacillota</taxon>
        <taxon>Clostridia</taxon>
        <taxon>Eubacteriales</taxon>
        <taxon>Clostridiaceae</taxon>
        <taxon>Clostridium</taxon>
    </lineage>
</organism>
<gene>
    <name evidence="5" type="ORF">KQI89_05760</name>
</gene>
<dbReference type="PROSITE" id="PS50893">
    <property type="entry name" value="ABC_TRANSPORTER_2"/>
    <property type="match status" value="2"/>
</dbReference>
<dbReference type="GO" id="GO:0005524">
    <property type="term" value="F:ATP binding"/>
    <property type="evidence" value="ECO:0007669"/>
    <property type="project" value="UniProtKB-KW"/>
</dbReference>
<evidence type="ECO:0000259" key="4">
    <source>
        <dbReference type="PROSITE" id="PS50893"/>
    </source>
</evidence>
<dbReference type="Pfam" id="PF00005">
    <property type="entry name" value="ABC_tran"/>
    <property type="match status" value="2"/>
</dbReference>
<sequence length="546" mass="62160">MLLQLNNIGKSFNGETLISNINLKIEEAEKIGLIGVNGAGKSTLLKIIYGDISQDEGEIIKSKGKTFAYLKQDSGLNLENSIKEEMLSVFKELLNAERELRQLEKLMSSQEVIEDYEKLEKVMKKYSSKTDYFVMQGGYEIEAKINTILNGIGFKNFDLNIKVSKLSGGQKTKLSLAKILLNEPDLLMLDEPTNHLDLEALNWLEGYLKSYKGAVLIVSHDRYFLDSTVSVIYEIERGKSKRYTGNYSKYVSLKAEEKELHVKNYERQQEEIERLQTFVDKNIVRATSAKAAKSKRKAIERMEKIDKPLGELKKVNINFQIKNKSYKEVLQLKEGVLSVGEGENRKILTKDLSFDLTRGDRVALIGPNGVGKTSLLKALIGDLRLEYGSINWGKDIHIGYYDQEHEKLNSNNTILEEIWEDFPTIKESKIRGVLGRFLFSGEDVFKKIGDLSGGEKSRVALSKLMLVEANMLLLDEPTNHLDLQSKEVLESALKDYEGTILFISHDRYFINKIGNKVMELTKEGMKCIKGNYDDYLLNNRKPTLFI</sequence>
<dbReference type="EMBL" id="JAHLQL010000001">
    <property type="protein sequence ID" value="MBU5591262.1"/>
    <property type="molecule type" value="Genomic_DNA"/>
</dbReference>
<dbReference type="InterPro" id="IPR003593">
    <property type="entry name" value="AAA+_ATPase"/>
</dbReference>
<dbReference type="CDD" id="cd03221">
    <property type="entry name" value="ABCF_EF-3"/>
    <property type="match status" value="2"/>
</dbReference>
<keyword evidence="2 5" id="KW-0067">ATP-binding</keyword>
<name>A0ABS6F114_9CLOT</name>
<dbReference type="InterPro" id="IPR003439">
    <property type="entry name" value="ABC_transporter-like_ATP-bd"/>
</dbReference>
<reference evidence="5 6" key="1">
    <citation type="submission" date="2021-06" db="EMBL/GenBank/DDBJ databases">
        <authorList>
            <person name="Sun Q."/>
            <person name="Li D."/>
        </authorList>
    </citation>
    <scope>NUCLEOTIDE SEQUENCE [LARGE SCALE GENOMIC DNA]</scope>
    <source>
        <strain evidence="5 6">MSJ-4</strain>
    </source>
</reference>
<dbReference type="SMART" id="SM00382">
    <property type="entry name" value="AAA"/>
    <property type="match status" value="2"/>
</dbReference>